<dbReference type="AlphaFoldDB" id="G8YJ51"/>
<evidence type="ECO:0000256" key="8">
    <source>
        <dbReference type="ARBA" id="ARBA00022989"/>
    </source>
</evidence>
<dbReference type="Pfam" id="PF11051">
    <property type="entry name" value="Mannosyl_trans3"/>
    <property type="match status" value="1"/>
</dbReference>
<evidence type="ECO:0000256" key="3">
    <source>
        <dbReference type="ARBA" id="ARBA00009105"/>
    </source>
</evidence>
<keyword evidence="5" id="KW-0808">Transferase</keyword>
<evidence type="ECO:0000256" key="12">
    <source>
        <dbReference type="SAM" id="Phobius"/>
    </source>
</evidence>
<evidence type="ECO:0000256" key="2">
    <source>
        <dbReference type="ARBA" id="ARBA00004922"/>
    </source>
</evidence>
<dbReference type="SUPFAM" id="SSF53448">
    <property type="entry name" value="Nucleotide-diphospho-sugar transferases"/>
    <property type="match status" value="1"/>
</dbReference>
<evidence type="ECO:0000256" key="11">
    <source>
        <dbReference type="ARBA" id="ARBA00023180"/>
    </source>
</evidence>
<evidence type="ECO:0000256" key="5">
    <source>
        <dbReference type="ARBA" id="ARBA00022679"/>
    </source>
</evidence>
<keyword evidence="8 12" id="KW-1133">Transmembrane helix</keyword>
<evidence type="ECO:0000313" key="13">
    <source>
        <dbReference type="EMBL" id="CCE80346.1"/>
    </source>
</evidence>
<reference evidence="13" key="1">
    <citation type="submission" date="2011-10" db="EMBL/GenBank/DDBJ databases">
        <authorList>
            <person name="Genoscope - CEA"/>
        </authorList>
    </citation>
    <scope>NUCLEOTIDE SEQUENCE</scope>
</reference>
<dbReference type="PANTHER" id="PTHR31392">
    <property type="entry name" value="ALPHA-1,3-MANNOSYLTRANSFERASE MNN1-RELATED"/>
    <property type="match status" value="1"/>
</dbReference>
<dbReference type="eggNOG" id="ENOG502RZ48">
    <property type="taxonomic scope" value="Eukaryota"/>
</dbReference>
<evidence type="ECO:0000256" key="10">
    <source>
        <dbReference type="ARBA" id="ARBA00023136"/>
    </source>
</evidence>
<comment type="similarity">
    <text evidence="3">Belongs to the MNN1/MNT family.</text>
</comment>
<evidence type="ECO:0000256" key="9">
    <source>
        <dbReference type="ARBA" id="ARBA00023034"/>
    </source>
</evidence>
<dbReference type="EMBL" id="FO082052">
    <property type="protein sequence ID" value="CCE81111.1"/>
    <property type="molecule type" value="Genomic_DNA"/>
</dbReference>
<evidence type="ECO:0000313" key="14">
    <source>
        <dbReference type="EMBL" id="CCE81111.1"/>
    </source>
</evidence>
<dbReference type="Proteomes" id="UP000005222">
    <property type="component" value="Chromosome G"/>
</dbReference>
<keyword evidence="10 12" id="KW-0472">Membrane</keyword>
<dbReference type="InterPro" id="IPR022751">
    <property type="entry name" value="Alpha_mannosyltransferase"/>
</dbReference>
<keyword evidence="15" id="KW-1185">Reference proteome</keyword>
<dbReference type="GO" id="GO:0000033">
    <property type="term" value="F:alpha-1,3-mannosyltransferase activity"/>
    <property type="evidence" value="ECO:0007669"/>
    <property type="project" value="TreeGrafter"/>
</dbReference>
<dbReference type="UniPathway" id="UPA00378"/>
<dbReference type="OrthoDB" id="430354at2759"/>
<dbReference type="InterPro" id="IPR029044">
    <property type="entry name" value="Nucleotide-diphossugar_trans"/>
</dbReference>
<evidence type="ECO:0000256" key="7">
    <source>
        <dbReference type="ARBA" id="ARBA00022968"/>
    </source>
</evidence>
<name>G8YJ51_PICSO</name>
<dbReference type="InParanoid" id="G8YJ51"/>
<accession>G8YJ51</accession>
<reference evidence="15" key="2">
    <citation type="journal article" date="2012" name="G3 (Bethesda)">
        <title>Pichia sorbitophila, an interspecies yeast hybrid reveals early steps of genome resolution following polyploidization.</title>
        <authorList>
            <person name="Leh Louis V."/>
            <person name="Despons L."/>
            <person name="Friedrich A."/>
            <person name="Martin T."/>
            <person name="Durrens P."/>
            <person name="Casaregola S."/>
            <person name="Neuveglise C."/>
            <person name="Fairhead C."/>
            <person name="Marck C."/>
            <person name="Cruz J.A."/>
            <person name="Straub M.L."/>
            <person name="Kugler V."/>
            <person name="Sacerdot C."/>
            <person name="Uzunov Z."/>
            <person name="Thierry A."/>
            <person name="Weiss S."/>
            <person name="Bleykasten C."/>
            <person name="De Montigny J."/>
            <person name="Jacques N."/>
            <person name="Jung P."/>
            <person name="Lemaire M."/>
            <person name="Mallet S."/>
            <person name="Morel G."/>
            <person name="Richard G.F."/>
            <person name="Sarkar A."/>
            <person name="Savel G."/>
            <person name="Schacherer J."/>
            <person name="Seret M.L."/>
            <person name="Talla E."/>
            <person name="Samson G."/>
            <person name="Jubin C."/>
            <person name="Poulain J."/>
            <person name="Vacherie B."/>
            <person name="Barbe V."/>
            <person name="Pelletier E."/>
            <person name="Sherman D.J."/>
            <person name="Westhof E."/>
            <person name="Weissenbach J."/>
            <person name="Baret P.V."/>
            <person name="Wincker P."/>
            <person name="Gaillardin C."/>
            <person name="Dujon B."/>
            <person name="Souciet J.L."/>
        </authorList>
    </citation>
    <scope>NUCLEOTIDE SEQUENCE [LARGE SCALE GENOMIC DNA]</scope>
    <source>
        <strain evidence="15">ATCC MYA-4447 / BCRC 22081 / CBS 7064 / NBRC 10061 / NRRL Y-12695</strain>
    </source>
</reference>
<proteinExistence type="inferred from homology"/>
<dbReference type="HOGENOM" id="CLU_015387_0_1_1"/>
<keyword evidence="7" id="KW-0735">Signal-anchor</keyword>
<dbReference type="Proteomes" id="UP000005222">
    <property type="component" value="Chromosome H"/>
</dbReference>
<evidence type="ECO:0000256" key="6">
    <source>
        <dbReference type="ARBA" id="ARBA00022692"/>
    </source>
</evidence>
<comment type="pathway">
    <text evidence="2">Protein modification; protein glycosylation.</text>
</comment>
<keyword evidence="11" id="KW-0325">Glycoprotein</keyword>
<dbReference type="GO" id="GO:0000139">
    <property type="term" value="C:Golgi membrane"/>
    <property type="evidence" value="ECO:0007669"/>
    <property type="project" value="UniProtKB-SubCell"/>
</dbReference>
<dbReference type="GO" id="GO:0046354">
    <property type="term" value="P:mannan biosynthetic process"/>
    <property type="evidence" value="ECO:0007669"/>
    <property type="project" value="UniProtKB-ARBA"/>
</dbReference>
<dbReference type="STRING" id="559304.G8YJ51"/>
<dbReference type="EMBL" id="FO082053">
    <property type="protein sequence ID" value="CCE80346.1"/>
    <property type="molecule type" value="Genomic_DNA"/>
</dbReference>
<keyword evidence="9" id="KW-0333">Golgi apparatus</keyword>
<evidence type="ECO:0000256" key="1">
    <source>
        <dbReference type="ARBA" id="ARBA00004323"/>
    </source>
</evidence>
<sequence>MLRFSKNKLIFRILICCLVYLIILNVTTRRSYRPIGDSDTDTLSNIELKQYHRSEKLSKIHTYSTNYDNLIRKYGMSAITRHFSLTQRCNAYFNLLMANDSLLIEPNTDLPFFRDDYEGNDPEVWGRVRNIEQRMHDQISHMRLFTKCFLQEDSPIKQQTTTESTGKPASRFLGKAKFKWPSVFRMEHSCKSIESKIYPWLSGAMPTYTRWDGTKKLANSGFDTVQKFFGECFLNLFESKLEGKGIVLTISDDHVDSTIRLFKVFRTLENTLPIEIVYWKDLSDESKNRLIKASRDPFIVDNMEKPAQDLWFVDVAPAVQSDYLNKFEGFGNKILATFFNSFAETMLIDADAVIFKRPEYFFEREKYKKAGTLFFKDRLAVEYRPDHDVVFFEKLCPSLMDTAFFGIPQVTDYSLDRQLFKGLNHYMESGLVLMNRRRHFTQPLIMAQLSFHPPVQFRLYGDKELFWLSFVISGEESYAFNEHFSAAIGFYTPTDERPDSKAGSKEICSNHPAHISDEDNHTLLWINSGFRYCGNADFVNYEEEFNAKDRYRHIQNIKDFETFFKGKLIIKNALIPPYRVLEANNLDDEANMAWINMRQYCAGYTWCAYSKIGGRYEQDGQIFYNNDEGYTIDFTPEETSLYERLGDVWISDEFL</sequence>
<evidence type="ECO:0000256" key="4">
    <source>
        <dbReference type="ARBA" id="ARBA00022676"/>
    </source>
</evidence>
<dbReference type="GO" id="GO:0006493">
    <property type="term" value="P:protein O-linked glycosylation"/>
    <property type="evidence" value="ECO:0007669"/>
    <property type="project" value="TreeGrafter"/>
</dbReference>
<keyword evidence="6 12" id="KW-0812">Transmembrane</keyword>
<evidence type="ECO:0000313" key="15">
    <source>
        <dbReference type="Proteomes" id="UP000005222"/>
    </source>
</evidence>
<comment type="subcellular location">
    <subcellularLocation>
        <location evidence="1">Golgi apparatus membrane</location>
        <topology evidence="1">Single-pass type II membrane protein</topology>
    </subcellularLocation>
</comment>
<keyword evidence="4" id="KW-0328">Glycosyltransferase</keyword>
<dbReference type="PANTHER" id="PTHR31392:SF1">
    <property type="entry name" value="ALPHA-1,3-MANNOSYLTRANSFERASE MNN1-RELATED"/>
    <property type="match status" value="1"/>
</dbReference>
<feature type="transmembrane region" description="Helical" evidence="12">
    <location>
        <begin position="9"/>
        <end position="27"/>
    </location>
</feature>
<organism evidence="13 15">
    <name type="scientific">Pichia sorbitophila (strain ATCC MYA-4447 / BCRC 22081 / CBS 7064 / NBRC 10061 / NRRL Y-12695)</name>
    <name type="common">Hybrid yeast</name>
    <dbReference type="NCBI Taxonomy" id="559304"/>
    <lineage>
        <taxon>Eukaryota</taxon>
        <taxon>Fungi</taxon>
        <taxon>Dikarya</taxon>
        <taxon>Ascomycota</taxon>
        <taxon>Saccharomycotina</taxon>
        <taxon>Pichiomycetes</taxon>
        <taxon>Debaryomycetaceae</taxon>
        <taxon>Millerozyma</taxon>
    </lineage>
</organism>
<gene>
    <name evidence="13" type="primary">Piso0_003462</name>
    <name evidence="13" type="ORF">GNLVRS01_PISO0G12854g</name>
    <name evidence="14" type="ORF">GNLVRS01_PISO0H12855g</name>
</gene>
<protein>
    <submittedName>
        <fullName evidence="13">Piso0_003462 protein</fullName>
    </submittedName>
</protein>